<feature type="transmembrane region" description="Helical" evidence="1">
    <location>
        <begin position="21"/>
        <end position="45"/>
    </location>
</feature>
<evidence type="ECO:0000313" key="4">
    <source>
        <dbReference type="EMBL" id="RRR75436.1"/>
    </source>
</evidence>
<comment type="caution">
    <text evidence="4">The sequence shown here is derived from an EMBL/GenBank/DDBJ whole genome shotgun (WGS) entry which is preliminary data.</text>
</comment>
<feature type="transmembrane region" description="Helical" evidence="1">
    <location>
        <begin position="65"/>
        <end position="86"/>
    </location>
</feature>
<dbReference type="Pfam" id="PF09851">
    <property type="entry name" value="SHOCT"/>
    <property type="match status" value="1"/>
</dbReference>
<gene>
    <name evidence="4" type="ORF">EI684_04675</name>
</gene>
<name>A0A426U600_9CHLR</name>
<dbReference type="Proteomes" id="UP000280307">
    <property type="component" value="Unassembled WGS sequence"/>
</dbReference>
<keyword evidence="1" id="KW-0812">Transmembrane</keyword>
<dbReference type="Pfam" id="PF03703">
    <property type="entry name" value="bPH_2"/>
    <property type="match status" value="1"/>
</dbReference>
<dbReference type="AlphaFoldDB" id="A0A426U600"/>
<keyword evidence="1" id="KW-1133">Transmembrane helix</keyword>
<dbReference type="PANTHER" id="PTHR37938">
    <property type="entry name" value="BLL0215 PROTEIN"/>
    <property type="match status" value="1"/>
</dbReference>
<dbReference type="EMBL" id="RSAS01000189">
    <property type="protein sequence ID" value="RRR75436.1"/>
    <property type="molecule type" value="Genomic_DNA"/>
</dbReference>
<feature type="domain" description="SHOCT" evidence="3">
    <location>
        <begin position="200"/>
        <end position="227"/>
    </location>
</feature>
<sequence length="231" mass="25770">MDYIEQQLSAGEQILYVARQHIFVLITNILAELSLISLLVAAGVASHMAFDTKSLVIGQMTASNLILLICFGISTIVLISGFVDYLRWSSDQYIVTDRRVIQLHGVINKRAVASSLEKINDVELRQSLLGRMLNFGTIAILTASGEESNNVMDRIADPVQFKRAMLDAKHNHERGYGYLPESDYAPHQAAAPAARASIVDELTRLADLRDRGILSSEEFESQKRHILSRMR</sequence>
<evidence type="ECO:0008006" key="6">
    <source>
        <dbReference type="Google" id="ProtNLM"/>
    </source>
</evidence>
<feature type="domain" description="YdbS-like PH" evidence="2">
    <location>
        <begin position="88"/>
        <end position="147"/>
    </location>
</feature>
<organism evidence="4 5">
    <name type="scientific">Candidatus Viridilinea halotolerans</name>
    <dbReference type="NCBI Taxonomy" id="2491704"/>
    <lineage>
        <taxon>Bacteria</taxon>
        <taxon>Bacillati</taxon>
        <taxon>Chloroflexota</taxon>
        <taxon>Chloroflexia</taxon>
        <taxon>Chloroflexales</taxon>
        <taxon>Chloroflexineae</taxon>
        <taxon>Oscillochloridaceae</taxon>
        <taxon>Candidatus Viridilinea</taxon>
    </lineage>
</organism>
<proteinExistence type="predicted"/>
<dbReference type="PANTHER" id="PTHR37938:SF1">
    <property type="entry name" value="BLL0215 PROTEIN"/>
    <property type="match status" value="1"/>
</dbReference>
<evidence type="ECO:0000259" key="2">
    <source>
        <dbReference type="Pfam" id="PF03703"/>
    </source>
</evidence>
<dbReference type="InterPro" id="IPR018649">
    <property type="entry name" value="SHOCT"/>
</dbReference>
<reference evidence="4 5" key="1">
    <citation type="submission" date="2018-12" db="EMBL/GenBank/DDBJ databases">
        <title>Genome Sequence of Candidatus Viridilinea halotolerans isolated from saline sulfide-rich spring.</title>
        <authorList>
            <person name="Grouzdev D.S."/>
            <person name="Burganskaya E.I."/>
            <person name="Krutkina M.S."/>
            <person name="Sukhacheva M.V."/>
            <person name="Gorlenko V.M."/>
        </authorList>
    </citation>
    <scope>NUCLEOTIDE SEQUENCE [LARGE SCALE GENOMIC DNA]</scope>
    <source>
        <strain evidence="4">Chok-6</strain>
    </source>
</reference>
<evidence type="ECO:0000259" key="3">
    <source>
        <dbReference type="Pfam" id="PF09851"/>
    </source>
</evidence>
<evidence type="ECO:0000313" key="5">
    <source>
        <dbReference type="Proteomes" id="UP000280307"/>
    </source>
</evidence>
<evidence type="ECO:0000256" key="1">
    <source>
        <dbReference type="SAM" id="Phobius"/>
    </source>
</evidence>
<protein>
    <recommendedName>
        <fullName evidence="6">PH domain-containing protein</fullName>
    </recommendedName>
</protein>
<keyword evidence="1" id="KW-0472">Membrane</keyword>
<accession>A0A426U600</accession>
<dbReference type="InterPro" id="IPR005182">
    <property type="entry name" value="YdbS-like_PH"/>
</dbReference>